<proteinExistence type="predicted"/>
<dbReference type="OrthoDB" id="8300685at2759"/>
<sequence length="194" mass="22060">MVGCEKKVTEYDGKVSFDTYQAQYEALEVLEHLTPPSQLRCYDSVTGTLQRRFGRRRQSEVFRAQLKNRRRGKVEALPLLAQDVEALVRGAYSMATEDTVDMLAKDCFVDTLQNRHLQIHVNQVAHRNVQETLALAAEFETLRVSSSSVPSHHSNVSGWMSRPNRRWARRAQTSGRAPPTWQEGEPYTNEGGVL</sequence>
<feature type="region of interest" description="Disordered" evidence="1">
    <location>
        <begin position="165"/>
        <end position="194"/>
    </location>
</feature>
<reference evidence="2 3" key="1">
    <citation type="submission" date="2019-05" db="EMBL/GenBank/DDBJ databases">
        <title>Another draft genome of Portunus trituberculatus and its Hox gene families provides insights of decapod evolution.</title>
        <authorList>
            <person name="Jeong J.-H."/>
            <person name="Song I."/>
            <person name="Kim S."/>
            <person name="Choi T."/>
            <person name="Kim D."/>
            <person name="Ryu S."/>
            <person name="Kim W."/>
        </authorList>
    </citation>
    <scope>NUCLEOTIDE SEQUENCE [LARGE SCALE GENOMIC DNA]</scope>
    <source>
        <tissue evidence="2">Muscle</tissue>
    </source>
</reference>
<organism evidence="2 3">
    <name type="scientific">Portunus trituberculatus</name>
    <name type="common">Swimming crab</name>
    <name type="synonym">Neptunus trituberculatus</name>
    <dbReference type="NCBI Taxonomy" id="210409"/>
    <lineage>
        <taxon>Eukaryota</taxon>
        <taxon>Metazoa</taxon>
        <taxon>Ecdysozoa</taxon>
        <taxon>Arthropoda</taxon>
        <taxon>Crustacea</taxon>
        <taxon>Multicrustacea</taxon>
        <taxon>Malacostraca</taxon>
        <taxon>Eumalacostraca</taxon>
        <taxon>Eucarida</taxon>
        <taxon>Decapoda</taxon>
        <taxon>Pleocyemata</taxon>
        <taxon>Brachyura</taxon>
        <taxon>Eubrachyura</taxon>
        <taxon>Portunoidea</taxon>
        <taxon>Portunidae</taxon>
        <taxon>Portuninae</taxon>
        <taxon>Portunus</taxon>
    </lineage>
</organism>
<dbReference type="EMBL" id="VSRR010016780">
    <property type="protein sequence ID" value="MPC59679.1"/>
    <property type="molecule type" value="Genomic_DNA"/>
</dbReference>
<evidence type="ECO:0000256" key="1">
    <source>
        <dbReference type="SAM" id="MobiDB-lite"/>
    </source>
</evidence>
<keyword evidence="3" id="KW-1185">Reference proteome</keyword>
<dbReference type="Proteomes" id="UP000324222">
    <property type="component" value="Unassembled WGS sequence"/>
</dbReference>
<protein>
    <submittedName>
        <fullName evidence="2">Uncharacterized protein</fullName>
    </submittedName>
</protein>
<evidence type="ECO:0000313" key="2">
    <source>
        <dbReference type="EMBL" id="MPC59679.1"/>
    </source>
</evidence>
<evidence type="ECO:0000313" key="3">
    <source>
        <dbReference type="Proteomes" id="UP000324222"/>
    </source>
</evidence>
<gene>
    <name evidence="2" type="ORF">E2C01_053705</name>
</gene>
<name>A0A5B7GPY2_PORTR</name>
<dbReference type="PANTHER" id="PTHR19963">
    <property type="entry name" value="CCHC-TYPE DOMAIN-CONTAINING PROTEIN"/>
    <property type="match status" value="1"/>
</dbReference>
<dbReference type="AlphaFoldDB" id="A0A5B7GPY2"/>
<comment type="caution">
    <text evidence="2">The sequence shown here is derived from an EMBL/GenBank/DDBJ whole genome shotgun (WGS) entry which is preliminary data.</text>
</comment>
<accession>A0A5B7GPY2</accession>
<dbReference type="PANTHER" id="PTHR19963:SF30">
    <property type="entry name" value="ENDONUCLEASE_EXONUCLEASE_PHOSPHATASE DOMAIN-CONTAINING PROTEIN"/>
    <property type="match status" value="1"/>
</dbReference>